<accession>A0A0G3WER8</accession>
<keyword evidence="1" id="KW-1133">Transmembrane helix</keyword>
<dbReference type="EMBL" id="CP009687">
    <property type="protein sequence ID" value="AKL97126.1"/>
    <property type="molecule type" value="Genomic_DNA"/>
</dbReference>
<evidence type="ECO:0000256" key="1">
    <source>
        <dbReference type="SAM" id="Phobius"/>
    </source>
</evidence>
<organism evidence="2 3">
    <name type="scientific">Clostridium aceticum</name>
    <dbReference type="NCBI Taxonomy" id="84022"/>
    <lineage>
        <taxon>Bacteria</taxon>
        <taxon>Bacillati</taxon>
        <taxon>Bacillota</taxon>
        <taxon>Clostridia</taxon>
        <taxon>Eubacteriales</taxon>
        <taxon>Clostridiaceae</taxon>
        <taxon>Clostridium</taxon>
    </lineage>
</organism>
<dbReference type="AlphaFoldDB" id="A0A0G3WER8"/>
<feature type="transmembrane region" description="Helical" evidence="1">
    <location>
        <begin position="27"/>
        <end position="45"/>
    </location>
</feature>
<dbReference type="InterPro" id="IPR048147">
    <property type="entry name" value="CBO0543-like"/>
</dbReference>
<protein>
    <submittedName>
        <fullName evidence="2">Uncharacterized protein</fullName>
    </submittedName>
</protein>
<feature type="transmembrane region" description="Helical" evidence="1">
    <location>
        <begin position="120"/>
        <end position="142"/>
    </location>
</feature>
<dbReference type="KEGG" id="cace:CACET_c36980"/>
<evidence type="ECO:0000313" key="3">
    <source>
        <dbReference type="Proteomes" id="UP000035704"/>
    </source>
</evidence>
<feature type="transmembrane region" description="Helical" evidence="1">
    <location>
        <begin position="89"/>
        <end position="108"/>
    </location>
</feature>
<evidence type="ECO:0000313" key="2">
    <source>
        <dbReference type="EMBL" id="AKL97126.1"/>
    </source>
</evidence>
<dbReference type="Proteomes" id="UP000035704">
    <property type="component" value="Chromosome"/>
</dbReference>
<dbReference type="NCBIfam" id="NF041644">
    <property type="entry name" value="CBO0543_fam"/>
    <property type="match status" value="1"/>
</dbReference>
<name>A0A0G3WER8_9CLOT</name>
<reference evidence="2 3" key="1">
    <citation type="submission" date="2014-10" db="EMBL/GenBank/DDBJ databases">
        <title>Genome sequence of Clostridium aceticum DSM 1496.</title>
        <authorList>
            <person name="Poehlein A."/>
            <person name="Schiel-Bengelsdorf B."/>
            <person name="Gottschalk G."/>
            <person name="Duerre P."/>
            <person name="Daniel R."/>
        </authorList>
    </citation>
    <scope>NUCLEOTIDE SEQUENCE [LARGE SCALE GENOMIC DNA]</scope>
    <source>
        <strain evidence="2 3">DSM 1496</strain>
    </source>
</reference>
<dbReference type="STRING" id="84022.CACET_c36980"/>
<feature type="transmembrane region" description="Helical" evidence="1">
    <location>
        <begin position="154"/>
        <end position="172"/>
    </location>
</feature>
<dbReference type="PATRIC" id="fig|84022.6.peg.3778"/>
<proteinExistence type="predicted"/>
<feature type="transmembrane region" description="Helical" evidence="1">
    <location>
        <begin position="57"/>
        <end position="83"/>
    </location>
</feature>
<keyword evidence="1" id="KW-0812">Transmembrane</keyword>
<sequence>MTNKMIEAKRLYRDRSLSHWYTSEFGTWQWFLHLAVFIFLLYIWWKMIDKKRIYELLSYGFLVSTISIVLDVIGTELVLWTYPIRLLPTIPRLFSIDLTVMPVVYTIFYQKYPEWKQYIIVATIVALLYAFVAEPMLVWIGIYKLFHWRYIYSFPIYIAIAVFCKWIIMWLGRRSKV</sequence>
<keyword evidence="3" id="KW-1185">Reference proteome</keyword>
<dbReference type="RefSeq" id="WP_052661619.1">
    <property type="nucleotide sequence ID" value="NZ_JYHU01000044.1"/>
</dbReference>
<gene>
    <name evidence="2" type="ORF">CACET_c36980</name>
</gene>
<keyword evidence="1" id="KW-0472">Membrane</keyword>